<keyword evidence="2" id="KW-1185">Reference proteome</keyword>
<dbReference type="Proteomes" id="UP000479710">
    <property type="component" value="Unassembled WGS sequence"/>
</dbReference>
<proteinExistence type="predicted"/>
<comment type="caution">
    <text evidence="1">The sequence shown here is derived from an EMBL/GenBank/DDBJ whole genome shotgun (WGS) entry which is preliminary data.</text>
</comment>
<reference evidence="1 2" key="1">
    <citation type="submission" date="2019-11" db="EMBL/GenBank/DDBJ databases">
        <title>Whole genome sequence of Oryza granulata.</title>
        <authorList>
            <person name="Li W."/>
        </authorList>
    </citation>
    <scope>NUCLEOTIDE SEQUENCE [LARGE SCALE GENOMIC DNA]</scope>
    <source>
        <strain evidence="2">cv. Menghai</strain>
        <tissue evidence="1">Leaf</tissue>
    </source>
</reference>
<gene>
    <name evidence="1" type="ORF">E2562_031912</name>
</gene>
<name>A0A6G1BPC6_9ORYZ</name>
<protein>
    <submittedName>
        <fullName evidence="1">Uncharacterized protein</fullName>
    </submittedName>
</protein>
<accession>A0A6G1BPC6</accession>
<evidence type="ECO:0000313" key="1">
    <source>
        <dbReference type="EMBL" id="KAF0889800.1"/>
    </source>
</evidence>
<organism evidence="1 2">
    <name type="scientific">Oryza meyeriana var. granulata</name>
    <dbReference type="NCBI Taxonomy" id="110450"/>
    <lineage>
        <taxon>Eukaryota</taxon>
        <taxon>Viridiplantae</taxon>
        <taxon>Streptophyta</taxon>
        <taxon>Embryophyta</taxon>
        <taxon>Tracheophyta</taxon>
        <taxon>Spermatophyta</taxon>
        <taxon>Magnoliopsida</taxon>
        <taxon>Liliopsida</taxon>
        <taxon>Poales</taxon>
        <taxon>Poaceae</taxon>
        <taxon>BOP clade</taxon>
        <taxon>Oryzoideae</taxon>
        <taxon>Oryzeae</taxon>
        <taxon>Oryzinae</taxon>
        <taxon>Oryza</taxon>
        <taxon>Oryza meyeriana</taxon>
    </lineage>
</organism>
<dbReference type="AlphaFoldDB" id="A0A6G1BPC6"/>
<dbReference type="EMBL" id="SPHZ02000012">
    <property type="protein sequence ID" value="KAF0889800.1"/>
    <property type="molecule type" value="Genomic_DNA"/>
</dbReference>
<sequence>MEIDGRQAWVLEWIEEINKKRKGDEKVSTPDEFGQCGAAGFYEGNRRGGDGGGNCRWGIACMRRHRFTCSRRGSCATKRIEWAVD</sequence>
<evidence type="ECO:0000313" key="2">
    <source>
        <dbReference type="Proteomes" id="UP000479710"/>
    </source>
</evidence>